<evidence type="ECO:0000256" key="2">
    <source>
        <dbReference type="ARBA" id="ARBA00023125"/>
    </source>
</evidence>
<dbReference type="PANTHER" id="PTHR30349:SF41">
    <property type="entry name" value="INTEGRASE_RECOMBINASE PROTEIN MJ0367-RELATED"/>
    <property type="match status" value="1"/>
</dbReference>
<evidence type="ECO:0000256" key="3">
    <source>
        <dbReference type="ARBA" id="ARBA00023172"/>
    </source>
</evidence>
<dbReference type="Proteomes" id="UP000590442">
    <property type="component" value="Unassembled WGS sequence"/>
</dbReference>
<name>A0A846QVD7_9FLAO</name>
<dbReference type="AlphaFoldDB" id="A0A846QVD7"/>
<keyword evidence="3" id="KW-0233">DNA recombination</keyword>
<evidence type="ECO:0000313" key="5">
    <source>
        <dbReference type="EMBL" id="NJB72886.1"/>
    </source>
</evidence>
<feature type="domain" description="Tyr recombinase" evidence="4">
    <location>
        <begin position="240"/>
        <end position="426"/>
    </location>
</feature>
<dbReference type="EMBL" id="JAATJJ010000003">
    <property type="protein sequence ID" value="NJB72886.1"/>
    <property type="molecule type" value="Genomic_DNA"/>
</dbReference>
<dbReference type="Gene3D" id="1.10.443.10">
    <property type="entry name" value="Intergrase catalytic core"/>
    <property type="match status" value="1"/>
</dbReference>
<evidence type="ECO:0000256" key="1">
    <source>
        <dbReference type="ARBA" id="ARBA00008857"/>
    </source>
</evidence>
<comment type="similarity">
    <text evidence="1">Belongs to the 'phage' integrase family.</text>
</comment>
<dbReference type="InterPro" id="IPR010998">
    <property type="entry name" value="Integrase_recombinase_N"/>
</dbReference>
<dbReference type="InterPro" id="IPR002104">
    <property type="entry name" value="Integrase_catalytic"/>
</dbReference>
<dbReference type="SUPFAM" id="SSF56349">
    <property type="entry name" value="DNA breaking-rejoining enzymes"/>
    <property type="match status" value="1"/>
</dbReference>
<dbReference type="PROSITE" id="PS51898">
    <property type="entry name" value="TYR_RECOMBINASE"/>
    <property type="match status" value="1"/>
</dbReference>
<dbReference type="Gene3D" id="1.10.150.130">
    <property type="match status" value="1"/>
</dbReference>
<dbReference type="GO" id="GO:0006310">
    <property type="term" value="P:DNA recombination"/>
    <property type="evidence" value="ECO:0007669"/>
    <property type="project" value="UniProtKB-KW"/>
</dbReference>
<protein>
    <submittedName>
        <fullName evidence="5">Integrase</fullName>
    </submittedName>
</protein>
<dbReference type="GO" id="GO:0003677">
    <property type="term" value="F:DNA binding"/>
    <property type="evidence" value="ECO:0007669"/>
    <property type="project" value="UniProtKB-KW"/>
</dbReference>
<organism evidence="5 6">
    <name type="scientific">Saonia flava</name>
    <dbReference type="NCBI Taxonomy" id="523696"/>
    <lineage>
        <taxon>Bacteria</taxon>
        <taxon>Pseudomonadati</taxon>
        <taxon>Bacteroidota</taxon>
        <taxon>Flavobacteriia</taxon>
        <taxon>Flavobacteriales</taxon>
        <taxon>Flavobacteriaceae</taxon>
        <taxon>Saonia</taxon>
    </lineage>
</organism>
<dbReference type="InterPro" id="IPR050090">
    <property type="entry name" value="Tyrosine_recombinase_XerCD"/>
</dbReference>
<reference evidence="5 6" key="1">
    <citation type="submission" date="2020-03" db="EMBL/GenBank/DDBJ databases">
        <title>Genomic Encyclopedia of Type Strains, Phase IV (KMG-IV): sequencing the most valuable type-strain genomes for metagenomic binning, comparative biology and taxonomic classification.</title>
        <authorList>
            <person name="Goeker M."/>
        </authorList>
    </citation>
    <scope>NUCLEOTIDE SEQUENCE [LARGE SCALE GENOMIC DNA]</scope>
    <source>
        <strain evidence="5 6">DSM 29762</strain>
    </source>
</reference>
<keyword evidence="2" id="KW-0238">DNA-binding</keyword>
<evidence type="ECO:0000259" key="4">
    <source>
        <dbReference type="PROSITE" id="PS51898"/>
    </source>
</evidence>
<comment type="caution">
    <text evidence="5">The sequence shown here is derived from an EMBL/GenBank/DDBJ whole genome shotgun (WGS) entry which is preliminary data.</text>
</comment>
<sequence length="431" mass="50734">MKQSFSEPKIYTGGIDASQWSRLKKPEQKTALEKDWYVYYSFRSPETGKLERQPNIKAGANRFRTKRERYGHLQVLQRNLLRLLEMGFDPYGDNSQLIKNHFEEGTSKKPKKKKKVKRTAPKKVVGEGTITDTETLSEALDFGLAYKKNTLNENSYPKFRSRINRFRKWLVEQDLIDTPVEKINKKTVNDYLNHVLKNSSGRNRNNTRTDLGSLFQLWEDNEKIPLNFIKSISKLKTTPIRNKTYTPELLEKIEEHLKNNDPILLLFTKFISYSFLRPIEVCRLRIKDIDIKDKKLYVRTKNKPEKIKIIPEILISELPDLSNINPNYSLFTPQGIGGEWNTSEDNKRVYFTNRFKKVKDFLQLDKNHALYSYRHTYITKLYRKLREDNAPNVAKGILMNITGHTTITALDKYLRDIDAELPEDYSHLYQQ</sequence>
<dbReference type="GO" id="GO:0015074">
    <property type="term" value="P:DNA integration"/>
    <property type="evidence" value="ECO:0007669"/>
    <property type="project" value="InterPro"/>
</dbReference>
<dbReference type="InterPro" id="IPR011010">
    <property type="entry name" value="DNA_brk_join_enz"/>
</dbReference>
<dbReference type="Pfam" id="PF00589">
    <property type="entry name" value="Phage_integrase"/>
    <property type="match status" value="1"/>
</dbReference>
<accession>A0A846QVD7</accession>
<gene>
    <name evidence="5" type="ORF">GGR42_003384</name>
</gene>
<dbReference type="InterPro" id="IPR013762">
    <property type="entry name" value="Integrase-like_cat_sf"/>
</dbReference>
<evidence type="ECO:0000313" key="6">
    <source>
        <dbReference type="Proteomes" id="UP000590442"/>
    </source>
</evidence>
<dbReference type="RefSeq" id="WP_245201499.1">
    <property type="nucleotide sequence ID" value="NZ_JAATJJ010000003.1"/>
</dbReference>
<proteinExistence type="inferred from homology"/>
<dbReference type="PANTHER" id="PTHR30349">
    <property type="entry name" value="PHAGE INTEGRASE-RELATED"/>
    <property type="match status" value="1"/>
</dbReference>
<keyword evidence="6" id="KW-1185">Reference proteome</keyword>